<feature type="domain" description="PepSY" evidence="2">
    <location>
        <begin position="94"/>
        <end position="151"/>
    </location>
</feature>
<dbReference type="Proteomes" id="UP000032047">
    <property type="component" value="Unassembled WGS sequence"/>
</dbReference>
<dbReference type="InterPro" id="IPR041401">
    <property type="entry name" value="TseB-like_dom"/>
</dbReference>
<feature type="chain" id="PRO_5039530208" evidence="1">
    <location>
        <begin position="23"/>
        <end position="160"/>
    </location>
</feature>
<protein>
    <submittedName>
        <fullName evidence="4">Uncharacterized protein</fullName>
    </submittedName>
</protein>
<organism evidence="4 5">
    <name type="scientific">Anoxybacillus ayderensis</name>
    <dbReference type="NCBI Taxonomy" id="265546"/>
    <lineage>
        <taxon>Bacteria</taxon>
        <taxon>Bacillati</taxon>
        <taxon>Bacillota</taxon>
        <taxon>Bacilli</taxon>
        <taxon>Bacillales</taxon>
        <taxon>Anoxybacillaceae</taxon>
        <taxon>Anoxybacillus</taxon>
    </lineage>
</organism>
<keyword evidence="1" id="KW-0732">Signal</keyword>
<dbReference type="PATRIC" id="fig|265546.4.peg.2013"/>
<comment type="caution">
    <text evidence="4">The sequence shown here is derived from an EMBL/GenBank/DDBJ whole genome shotgun (WGS) entry which is preliminary data.</text>
</comment>
<evidence type="ECO:0000259" key="2">
    <source>
        <dbReference type="Pfam" id="PF03413"/>
    </source>
</evidence>
<dbReference type="SUPFAM" id="SSF54403">
    <property type="entry name" value="Cystatin/monellin"/>
    <property type="match status" value="2"/>
</dbReference>
<reference evidence="4 5" key="1">
    <citation type="submission" date="2015-01" db="EMBL/GenBank/DDBJ databases">
        <title>Genome sequence of Anoxybacillus ayderensis strain AB04.</title>
        <authorList>
            <person name="Belduz A.O."/>
            <person name="Canakci S."/>
            <person name="Chan K.-G."/>
            <person name="Kahar U.M."/>
            <person name="Yaakob A.S."/>
            <person name="Chan C.S."/>
            <person name="Goh K.M."/>
        </authorList>
    </citation>
    <scope>NUCLEOTIDE SEQUENCE [LARGE SCALE GENOMIC DNA]</scope>
    <source>
        <strain evidence="4 5">AB04</strain>
    </source>
</reference>
<dbReference type="AlphaFoldDB" id="A0A0D0HNW5"/>
<dbReference type="Gene3D" id="3.10.450.40">
    <property type="match status" value="2"/>
</dbReference>
<dbReference type="InterPro" id="IPR025711">
    <property type="entry name" value="PepSY"/>
</dbReference>
<evidence type="ECO:0000259" key="3">
    <source>
        <dbReference type="Pfam" id="PF17881"/>
    </source>
</evidence>
<gene>
    <name evidence="4" type="ORF">JV16_02012</name>
</gene>
<accession>A0A0D0HNW5</accession>
<dbReference type="Pfam" id="PF03413">
    <property type="entry name" value="PepSY"/>
    <property type="match status" value="1"/>
</dbReference>
<evidence type="ECO:0000313" key="4">
    <source>
        <dbReference type="EMBL" id="KIP20912.1"/>
    </source>
</evidence>
<evidence type="ECO:0000256" key="1">
    <source>
        <dbReference type="SAM" id="SignalP"/>
    </source>
</evidence>
<dbReference type="InterPro" id="IPR046350">
    <property type="entry name" value="Cystatin_sf"/>
</dbReference>
<name>A0A0D0HNW5_9BACL</name>
<evidence type="ECO:0000313" key="5">
    <source>
        <dbReference type="Proteomes" id="UP000032047"/>
    </source>
</evidence>
<dbReference type="EMBL" id="JXTG01000010">
    <property type="protein sequence ID" value="KIP20912.1"/>
    <property type="molecule type" value="Genomic_DNA"/>
</dbReference>
<dbReference type="Pfam" id="PF17881">
    <property type="entry name" value="TseB"/>
    <property type="match status" value="1"/>
</dbReference>
<feature type="signal peptide" evidence="1">
    <location>
        <begin position="1"/>
        <end position="22"/>
    </location>
</feature>
<proteinExistence type="predicted"/>
<sequence length="160" mass="18310">MKKIIIAFACVLFAALSLYIHAYSDAVSSKNESEQRAVKQAEKKGIVQVTDVYTYRGNDVYVIVTGKDDEGEQWIVWVTEKGKVAAMHRASEGLTKQQALSSVKPYRPKTVISVKLGMEKGIPLWEITYIDEQNRYSFYYVRFEDGAFLKRYHLTRGKDV</sequence>
<keyword evidence="5" id="KW-1185">Reference proteome</keyword>
<feature type="domain" description="Cell wall elongation regulator TseB-like" evidence="3">
    <location>
        <begin position="37"/>
        <end position="78"/>
    </location>
</feature>